<keyword evidence="2" id="KW-0328">Glycosyltransferase</keyword>
<evidence type="ECO:0000313" key="10">
    <source>
        <dbReference type="EMBL" id="PKH44279.1"/>
    </source>
</evidence>
<dbReference type="CDD" id="cd06423">
    <property type="entry name" value="CESA_like"/>
    <property type="match status" value="1"/>
</dbReference>
<keyword evidence="11" id="KW-1185">Reference proteome</keyword>
<feature type="compositionally biased region" description="Basic and acidic residues" evidence="7">
    <location>
        <begin position="164"/>
        <end position="175"/>
    </location>
</feature>
<sequence>MRRTSVTTLPRSATPFDRPVTTGAVVERHEILAPTSRLTRATRRRIVAVIDPVWATDNDDPSDHTRAPLETIRRAAELLTARLRSGEMISATPNGRLLLQLRREDRAARPVRLQEMAYFALEVLDRLHRADGVVDLGVGWAPITRKQDPEAAARAAADAAAESLRQRDLQPRQDGVHAPSRNPRISGWTAGRQVLWATVGSVALPFLAMVGLYQVGIDVSTPLYWALVVSLGITALTIWAEVSHSFTPPVMPPAPDGPPPRATAVIAAYLPNESDTILETLEHFVAHEYDGGLQVVLAYNSPVDLPVESELLALERAHEQLTVLKVHDSTSKAQNVNAALRVATGEFIGIFDADHHPADGSFERAWRWIADGHDVVQGHCVIRNGADSALARLVAVEFEQIYAVAHPGRASLHGFGIFGGSNGYWRANALERIRLRGSYLTEDIEASMRTLGAGGSIVNDPGLVSFELAPDTVGALWKQRMRWAQGWFQVSVRHLWPLLRNPHMTARQRIGLTYLMGWREVYPWISLAAWPLLGFLAWRDGGLDMGTPLFVLITLFVMVSGPLQTLAAYRLAAPSVRRHKRWFVTAALLNLLVYTEAKNLVNRVAHLKQLRGEHQWVVTPRTAPSTGSSTPDSDHLEVAA</sequence>
<evidence type="ECO:0000256" key="3">
    <source>
        <dbReference type="ARBA" id="ARBA00022679"/>
    </source>
</evidence>
<dbReference type="Proteomes" id="UP000233565">
    <property type="component" value="Unassembled WGS sequence"/>
</dbReference>
<dbReference type="InterPro" id="IPR001173">
    <property type="entry name" value="Glyco_trans_2-like"/>
</dbReference>
<dbReference type="PANTHER" id="PTHR43867:SF2">
    <property type="entry name" value="CELLULOSE SYNTHASE CATALYTIC SUBUNIT A [UDP-FORMING]"/>
    <property type="match status" value="1"/>
</dbReference>
<dbReference type="Gene3D" id="3.90.550.10">
    <property type="entry name" value="Spore Coat Polysaccharide Biosynthesis Protein SpsA, Chain A"/>
    <property type="match status" value="1"/>
</dbReference>
<evidence type="ECO:0000256" key="6">
    <source>
        <dbReference type="ARBA" id="ARBA00023136"/>
    </source>
</evidence>
<feature type="transmembrane region" description="Helical" evidence="8">
    <location>
        <begin position="194"/>
        <end position="217"/>
    </location>
</feature>
<comment type="subcellular location">
    <subcellularLocation>
        <location evidence="1">Membrane</location>
        <topology evidence="1">Multi-pass membrane protein</topology>
    </subcellularLocation>
</comment>
<feature type="domain" description="Glycosyltransferase 2-like" evidence="9">
    <location>
        <begin position="348"/>
        <end position="537"/>
    </location>
</feature>
<feature type="region of interest" description="Disordered" evidence="7">
    <location>
        <begin position="620"/>
        <end position="640"/>
    </location>
</feature>
<name>A0ABX4R2Z1_9ACTN</name>
<gene>
    <name evidence="10" type="ORF">CXG46_01625</name>
</gene>
<evidence type="ECO:0000259" key="9">
    <source>
        <dbReference type="Pfam" id="PF13632"/>
    </source>
</evidence>
<organism evidence="10 11">
    <name type="scientific">Nocardioides alpinus</name>
    <dbReference type="NCBI Taxonomy" id="748909"/>
    <lineage>
        <taxon>Bacteria</taxon>
        <taxon>Bacillati</taxon>
        <taxon>Actinomycetota</taxon>
        <taxon>Actinomycetes</taxon>
        <taxon>Propionibacteriales</taxon>
        <taxon>Nocardioidaceae</taxon>
        <taxon>Nocardioides</taxon>
    </lineage>
</organism>
<evidence type="ECO:0000256" key="5">
    <source>
        <dbReference type="ARBA" id="ARBA00022989"/>
    </source>
</evidence>
<dbReference type="InterPro" id="IPR029044">
    <property type="entry name" value="Nucleotide-diphossugar_trans"/>
</dbReference>
<dbReference type="PANTHER" id="PTHR43867">
    <property type="entry name" value="CELLULOSE SYNTHASE CATALYTIC SUBUNIT A [UDP-FORMING]"/>
    <property type="match status" value="1"/>
</dbReference>
<proteinExistence type="predicted"/>
<feature type="transmembrane region" description="Helical" evidence="8">
    <location>
        <begin position="521"/>
        <end position="538"/>
    </location>
</feature>
<feature type="transmembrane region" description="Helical" evidence="8">
    <location>
        <begin position="223"/>
        <end position="242"/>
    </location>
</feature>
<feature type="region of interest" description="Disordered" evidence="7">
    <location>
        <begin position="164"/>
        <end position="184"/>
    </location>
</feature>
<feature type="transmembrane region" description="Helical" evidence="8">
    <location>
        <begin position="550"/>
        <end position="572"/>
    </location>
</feature>
<protein>
    <submittedName>
        <fullName evidence="10">Glycosyltransferase family 2 protein</fullName>
    </submittedName>
</protein>
<feature type="compositionally biased region" description="Polar residues" evidence="7">
    <location>
        <begin position="622"/>
        <end position="631"/>
    </location>
</feature>
<keyword evidence="3" id="KW-0808">Transferase</keyword>
<dbReference type="EMBL" id="PJBV01000010">
    <property type="protein sequence ID" value="PKH44279.1"/>
    <property type="molecule type" value="Genomic_DNA"/>
</dbReference>
<evidence type="ECO:0000313" key="11">
    <source>
        <dbReference type="Proteomes" id="UP000233565"/>
    </source>
</evidence>
<accession>A0ABX4R2Z1</accession>
<keyword evidence="5 8" id="KW-1133">Transmembrane helix</keyword>
<keyword evidence="6 8" id="KW-0472">Membrane</keyword>
<evidence type="ECO:0000256" key="8">
    <source>
        <dbReference type="SAM" id="Phobius"/>
    </source>
</evidence>
<dbReference type="SUPFAM" id="SSF53448">
    <property type="entry name" value="Nucleotide-diphospho-sugar transferases"/>
    <property type="match status" value="1"/>
</dbReference>
<evidence type="ECO:0000256" key="7">
    <source>
        <dbReference type="SAM" id="MobiDB-lite"/>
    </source>
</evidence>
<evidence type="ECO:0000256" key="2">
    <source>
        <dbReference type="ARBA" id="ARBA00022676"/>
    </source>
</evidence>
<dbReference type="Pfam" id="PF13632">
    <property type="entry name" value="Glyco_trans_2_3"/>
    <property type="match status" value="1"/>
</dbReference>
<comment type="caution">
    <text evidence="10">The sequence shown here is derived from an EMBL/GenBank/DDBJ whole genome shotgun (WGS) entry which is preliminary data.</text>
</comment>
<evidence type="ECO:0000256" key="1">
    <source>
        <dbReference type="ARBA" id="ARBA00004141"/>
    </source>
</evidence>
<keyword evidence="4 8" id="KW-0812">Transmembrane</keyword>
<reference evidence="10 11" key="1">
    <citation type="submission" date="2017-12" db="EMBL/GenBank/DDBJ databases">
        <title>Pharmacopeia of the Arctic Ocean.</title>
        <authorList>
            <person name="Collins E."/>
            <person name="Ducluzeau A.-L."/>
        </authorList>
    </citation>
    <scope>NUCLEOTIDE SEQUENCE [LARGE SCALE GENOMIC DNA]</scope>
    <source>
        <strain evidence="10 11">DSM 23325</strain>
    </source>
</reference>
<dbReference type="InterPro" id="IPR050321">
    <property type="entry name" value="Glycosyltr_2/OpgH_subfam"/>
</dbReference>
<evidence type="ECO:0000256" key="4">
    <source>
        <dbReference type="ARBA" id="ARBA00022692"/>
    </source>
</evidence>